<dbReference type="Gene3D" id="2.40.50.230">
    <property type="entry name" value="Gp5 N-terminal domain"/>
    <property type="match status" value="1"/>
</dbReference>
<proteinExistence type="predicted"/>
<dbReference type="InterPro" id="IPR013046">
    <property type="entry name" value="GpV/Gp45"/>
</dbReference>
<organism evidence="2 3">
    <name type="scientific">Desulfarculus baarsii (strain ATCC 33931 / DSM 2075 / LMG 7858 / VKM B-1802 / 2st14)</name>
    <dbReference type="NCBI Taxonomy" id="644282"/>
    <lineage>
        <taxon>Bacteria</taxon>
        <taxon>Pseudomonadati</taxon>
        <taxon>Thermodesulfobacteriota</taxon>
        <taxon>Desulfarculia</taxon>
        <taxon>Desulfarculales</taxon>
        <taxon>Desulfarculaceae</taxon>
        <taxon>Desulfarculus</taxon>
    </lineage>
</organism>
<evidence type="ECO:0000256" key="1">
    <source>
        <dbReference type="SAM" id="MobiDB-lite"/>
    </source>
</evidence>
<dbReference type="HOGENOM" id="CLU_1486774_0_0_7"/>
<dbReference type="OrthoDB" id="4931325at2"/>
<feature type="region of interest" description="Disordered" evidence="1">
    <location>
        <begin position="160"/>
        <end position="181"/>
    </location>
</feature>
<sequence>MAGPFEEIGRRLTALESALRQLVRVGFVVEQIPAEGKVRVEFRDADMIETFKFGVLTPQTRCNKDWWLPDLGEQVLCLCLPYGLERGFIVGSFFSQADPPPLTDPDKRHLRFLDGGWLEYDRATGEAQVHAPRTIRLAAGEAVIIDAPILKCPIPAPNLGQPELRPVEPSPIPAPEEWPHD</sequence>
<keyword evidence="3" id="KW-1185">Reference proteome</keyword>
<dbReference type="InterPro" id="IPR037026">
    <property type="entry name" value="Vgr_OB-fold_dom_sf"/>
</dbReference>
<evidence type="ECO:0000313" key="3">
    <source>
        <dbReference type="Proteomes" id="UP000009047"/>
    </source>
</evidence>
<dbReference type="Proteomes" id="UP000009047">
    <property type="component" value="Chromosome"/>
</dbReference>
<dbReference type="NCBIfam" id="TIGR01644">
    <property type="entry name" value="phage_P2_V"/>
    <property type="match status" value="1"/>
</dbReference>
<dbReference type="RefSeq" id="WP_013258398.1">
    <property type="nucleotide sequence ID" value="NC_014365.1"/>
</dbReference>
<dbReference type="eggNOG" id="COG4540">
    <property type="taxonomic scope" value="Bacteria"/>
</dbReference>
<dbReference type="EMBL" id="CP002085">
    <property type="protein sequence ID" value="ADK84945.1"/>
    <property type="molecule type" value="Genomic_DNA"/>
</dbReference>
<dbReference type="STRING" id="644282.Deba_1577"/>
<evidence type="ECO:0000313" key="2">
    <source>
        <dbReference type="EMBL" id="ADK84945.1"/>
    </source>
</evidence>
<feature type="compositionally biased region" description="Pro residues" evidence="1">
    <location>
        <begin position="168"/>
        <end position="181"/>
    </location>
</feature>
<gene>
    <name evidence="2" type="ordered locus">Deba_1577</name>
</gene>
<accession>E1QHA2</accession>
<reference evidence="2 3" key="1">
    <citation type="journal article" date="2010" name="Stand. Genomic Sci.">
        <title>Complete genome sequence of Desulfarculus baarsii type strain (2st14).</title>
        <authorList>
            <person name="Sun H."/>
            <person name="Spring S."/>
            <person name="Lapidus A."/>
            <person name="Davenport K."/>
            <person name="Del Rio T.G."/>
            <person name="Tice H."/>
            <person name="Nolan M."/>
            <person name="Copeland A."/>
            <person name="Cheng J.F."/>
            <person name="Lucas S."/>
            <person name="Tapia R."/>
            <person name="Goodwin L."/>
            <person name="Pitluck S."/>
            <person name="Ivanova N."/>
            <person name="Pagani I."/>
            <person name="Mavromatis K."/>
            <person name="Ovchinnikova G."/>
            <person name="Pati A."/>
            <person name="Chen A."/>
            <person name="Palaniappan K."/>
            <person name="Hauser L."/>
            <person name="Chang Y.J."/>
            <person name="Jeffries C.D."/>
            <person name="Detter J.C."/>
            <person name="Han C."/>
            <person name="Rohde M."/>
            <person name="Brambilla E."/>
            <person name="Goker M."/>
            <person name="Woyke T."/>
            <person name="Bristow J."/>
            <person name="Eisen J.A."/>
            <person name="Markowitz V."/>
            <person name="Hugenholtz P."/>
            <person name="Kyrpides N.C."/>
            <person name="Klenk H.P."/>
            <person name="Land M."/>
        </authorList>
    </citation>
    <scope>NUCLEOTIDE SEQUENCE [LARGE SCALE GENOMIC DNA]</scope>
    <source>
        <strain evidence="3">ATCC 33931 / DSM 2075 / LMG 7858 / VKM B-1802 / 2st14</strain>
    </source>
</reference>
<dbReference type="AlphaFoldDB" id="E1QHA2"/>
<protein>
    <submittedName>
        <fullName evidence="2">Phage baseplate assembly protein V</fullName>
    </submittedName>
</protein>
<dbReference type="Gene3D" id="6.20.150.10">
    <property type="match status" value="1"/>
</dbReference>
<dbReference type="KEGG" id="dbr:Deba_1577"/>
<name>E1QHA2_DESB2</name>